<dbReference type="VEuPathDB" id="AmoebaDB:FDP41_004835"/>
<comment type="caution">
    <text evidence="1">The sequence shown here is derived from an EMBL/GenBank/DDBJ whole genome shotgun (WGS) entry which is preliminary data.</text>
</comment>
<evidence type="ECO:0000313" key="1">
    <source>
        <dbReference type="EMBL" id="KAF0976160.1"/>
    </source>
</evidence>
<dbReference type="VEuPathDB" id="AmoebaDB:NfTy_085640"/>
<dbReference type="AlphaFoldDB" id="A0A6A5BQN3"/>
<dbReference type="Proteomes" id="UP000444721">
    <property type="component" value="Unassembled WGS sequence"/>
</dbReference>
<dbReference type="RefSeq" id="XP_044560873.1">
    <property type="nucleotide sequence ID" value="XM_044708293.1"/>
</dbReference>
<keyword evidence="2" id="KW-1185">Reference proteome</keyword>
<name>A0A6A5BQN3_NAEFO</name>
<sequence>MCPSPATLDQKPEGVVTFGSTSCKPNNITIIKECISKENEDPSMKIISNGRIQDPELIPYFKRNNPFTCGTDKWQFHYAKRHSDALTNFNETNKYLVYQCRKGSCAGWGDRIIGIITTFYFTLISDRIFLIDHTNPTDLENSLTFNAIDWRFSRQKQKLERLSSKYSDVYFCVVDKPLRKQFEFEDFRSLLSTDVEFVLFNERVYTYMHDNPKLSERRKELGLDRMSFFDIFGCLFQFLFKPNQSMKDLIQPIYWNNFKTHPTQKVIGVQIRTGEGVGEPPRLLDTTKSAFWSCIDQVSARIKQAAPNNTEPKIFLTTDSNAIKEYARHRYKDRLITFNTEIAHVDYSASKGVFQSTLAEFMMLAMCDEFIISRSNFGEAASMLNFNSRYKIPGAKCDVDPPEFELASGHIIIKSFKAH</sequence>
<dbReference type="OMA" id="ERISTIW"/>
<accession>A0A6A5BQN3</accession>
<dbReference type="Gene3D" id="3.40.50.11350">
    <property type="match status" value="1"/>
</dbReference>
<dbReference type="GeneID" id="68112053"/>
<dbReference type="OrthoDB" id="9979734at2759"/>
<gene>
    <name evidence="1" type="ORF">FDP41_004835</name>
</gene>
<protein>
    <recommendedName>
        <fullName evidence="3">GT23 domain-containing protein</fullName>
    </recommendedName>
</protein>
<reference evidence="1 2" key="1">
    <citation type="journal article" date="2019" name="Sci. Rep.">
        <title>Nanopore sequencing improves the draft genome of the human pathogenic amoeba Naegleria fowleri.</title>
        <authorList>
            <person name="Liechti N."/>
            <person name="Schurch N."/>
            <person name="Bruggmann R."/>
            <person name="Wittwer M."/>
        </authorList>
    </citation>
    <scope>NUCLEOTIDE SEQUENCE [LARGE SCALE GENOMIC DNA]</scope>
    <source>
        <strain evidence="1 2">ATCC 30894</strain>
    </source>
</reference>
<evidence type="ECO:0000313" key="2">
    <source>
        <dbReference type="Proteomes" id="UP000444721"/>
    </source>
</evidence>
<dbReference type="VEuPathDB" id="AmoebaDB:NF0124970"/>
<organism evidence="1 2">
    <name type="scientific">Naegleria fowleri</name>
    <name type="common">Brain eating amoeba</name>
    <dbReference type="NCBI Taxonomy" id="5763"/>
    <lineage>
        <taxon>Eukaryota</taxon>
        <taxon>Discoba</taxon>
        <taxon>Heterolobosea</taxon>
        <taxon>Tetramitia</taxon>
        <taxon>Eutetramitia</taxon>
        <taxon>Vahlkampfiidae</taxon>
        <taxon>Naegleria</taxon>
    </lineage>
</organism>
<evidence type="ECO:0008006" key="3">
    <source>
        <dbReference type="Google" id="ProtNLM"/>
    </source>
</evidence>
<dbReference type="EMBL" id="VFQX01000041">
    <property type="protein sequence ID" value="KAF0976160.1"/>
    <property type="molecule type" value="Genomic_DNA"/>
</dbReference>
<proteinExistence type="predicted"/>